<keyword evidence="8" id="KW-0472">Membrane</keyword>
<keyword evidence="6" id="KW-0812">Transmembrane</keyword>
<evidence type="ECO:0000313" key="12">
    <source>
        <dbReference type="EMBL" id="WPC04404.1"/>
    </source>
</evidence>
<reference evidence="12 13" key="1">
    <citation type="submission" date="2023-11" db="EMBL/GenBank/DDBJ databases">
        <title>Complete genome of Pseudomonas benzenivorans BA3361.</title>
        <authorList>
            <person name="Shin S.Y."/>
            <person name="Song J."/>
            <person name="Kang H."/>
        </authorList>
    </citation>
    <scope>NUCLEOTIDE SEQUENCE [LARGE SCALE GENOMIC DNA]</scope>
    <source>
        <strain evidence="12 13">HNIBRBA3361</strain>
    </source>
</reference>
<organism evidence="12 13">
    <name type="scientific">Pseudomonas benzenivorans</name>
    <dbReference type="NCBI Taxonomy" id="556533"/>
    <lineage>
        <taxon>Bacteria</taxon>
        <taxon>Pseudomonadati</taxon>
        <taxon>Pseudomonadota</taxon>
        <taxon>Gammaproteobacteria</taxon>
        <taxon>Pseudomonadales</taxon>
        <taxon>Pseudomonadaceae</taxon>
        <taxon>Pseudomonas</taxon>
    </lineage>
</organism>
<sequence length="171" mass="18822">MQKDRGLGLIELLVVLAILAIVLGLAAPSLHAQIIDQQRTATLNQMLGALQHTRSTAVYSREITSICSGTASCQSSKVWSRNLLIFKDANRNGTLDAHEHIEIQEKLAEGYTWYWGSFRNRPYLSYEGDGTTLASNGTMTLCRNGIPLNQIVISLSGRVRHQAAPQGARCR</sequence>
<evidence type="ECO:0000256" key="8">
    <source>
        <dbReference type="ARBA" id="ARBA00023136"/>
    </source>
</evidence>
<dbReference type="Gene3D" id="3.55.40.10">
    <property type="entry name" value="minor pseudopilin epsh domain"/>
    <property type="match status" value="1"/>
</dbReference>
<dbReference type="NCBIfam" id="TIGR02532">
    <property type="entry name" value="IV_pilin_GFxxxE"/>
    <property type="match status" value="1"/>
</dbReference>
<dbReference type="InterPro" id="IPR022346">
    <property type="entry name" value="T2SS_GspH"/>
</dbReference>
<evidence type="ECO:0000256" key="4">
    <source>
        <dbReference type="ARBA" id="ARBA00022481"/>
    </source>
</evidence>
<dbReference type="Pfam" id="PF12019">
    <property type="entry name" value="GspH"/>
    <property type="match status" value="1"/>
</dbReference>
<name>A0ABZ0PVA8_9PSED</name>
<keyword evidence="3" id="KW-1003">Cell membrane</keyword>
<evidence type="ECO:0000256" key="3">
    <source>
        <dbReference type="ARBA" id="ARBA00022475"/>
    </source>
</evidence>
<comment type="subcellular location">
    <subcellularLocation>
        <location evidence="1">Cell inner membrane</location>
        <topology evidence="1">Single-pass membrane protein</topology>
    </subcellularLocation>
</comment>
<dbReference type="EMBL" id="CP137892">
    <property type="protein sequence ID" value="WPC04404.1"/>
    <property type="molecule type" value="Genomic_DNA"/>
</dbReference>
<gene>
    <name evidence="12" type="ORF">SBP02_16775</name>
</gene>
<accession>A0ABZ0PVA8</accession>
<dbReference type="Proteomes" id="UP001305928">
    <property type="component" value="Chromosome"/>
</dbReference>
<evidence type="ECO:0000256" key="1">
    <source>
        <dbReference type="ARBA" id="ARBA00004377"/>
    </source>
</evidence>
<evidence type="ECO:0000256" key="5">
    <source>
        <dbReference type="ARBA" id="ARBA00022519"/>
    </source>
</evidence>
<evidence type="ECO:0000256" key="10">
    <source>
        <dbReference type="ARBA" id="ARBA00030775"/>
    </source>
</evidence>
<evidence type="ECO:0000256" key="6">
    <source>
        <dbReference type="ARBA" id="ARBA00022692"/>
    </source>
</evidence>
<keyword evidence="13" id="KW-1185">Reference proteome</keyword>
<protein>
    <recommendedName>
        <fullName evidence="2">Type II secretion system protein H</fullName>
    </recommendedName>
    <alternativeName>
        <fullName evidence="10">General secretion pathway protein H</fullName>
    </alternativeName>
</protein>
<keyword evidence="4" id="KW-0488">Methylation</keyword>
<dbReference type="Pfam" id="PF07963">
    <property type="entry name" value="N_methyl"/>
    <property type="match status" value="1"/>
</dbReference>
<evidence type="ECO:0000259" key="11">
    <source>
        <dbReference type="Pfam" id="PF12019"/>
    </source>
</evidence>
<keyword evidence="5" id="KW-0997">Cell inner membrane</keyword>
<evidence type="ECO:0000313" key="13">
    <source>
        <dbReference type="Proteomes" id="UP001305928"/>
    </source>
</evidence>
<feature type="domain" description="General secretion pathway GspH" evidence="11">
    <location>
        <begin position="44"/>
        <end position="157"/>
    </location>
</feature>
<proteinExistence type="inferred from homology"/>
<comment type="similarity">
    <text evidence="9">Belongs to the GSP H family.</text>
</comment>
<dbReference type="SUPFAM" id="SSF54523">
    <property type="entry name" value="Pili subunits"/>
    <property type="match status" value="1"/>
</dbReference>
<dbReference type="RefSeq" id="WP_318643480.1">
    <property type="nucleotide sequence ID" value="NZ_CP137892.1"/>
</dbReference>
<keyword evidence="7" id="KW-1133">Transmembrane helix</keyword>
<evidence type="ECO:0000256" key="7">
    <source>
        <dbReference type="ARBA" id="ARBA00022989"/>
    </source>
</evidence>
<evidence type="ECO:0000256" key="2">
    <source>
        <dbReference type="ARBA" id="ARBA00021549"/>
    </source>
</evidence>
<evidence type="ECO:0000256" key="9">
    <source>
        <dbReference type="ARBA" id="ARBA00025772"/>
    </source>
</evidence>
<dbReference type="InterPro" id="IPR012902">
    <property type="entry name" value="N_methyl_site"/>
</dbReference>
<dbReference type="InterPro" id="IPR045584">
    <property type="entry name" value="Pilin-like"/>
</dbReference>